<organism evidence="3">
    <name type="scientific">Cladocopium goreaui</name>
    <dbReference type="NCBI Taxonomy" id="2562237"/>
    <lineage>
        <taxon>Eukaryota</taxon>
        <taxon>Sar</taxon>
        <taxon>Alveolata</taxon>
        <taxon>Dinophyceae</taxon>
        <taxon>Suessiales</taxon>
        <taxon>Symbiodiniaceae</taxon>
        <taxon>Cladocopium</taxon>
    </lineage>
</organism>
<sequence length="314" mass="34533">MAKQRSNPDYLNGVPELLILQLLTRKPMYGYELVQAICTESGQQLEFGEGSVYPILHKLEGQRVLSSRREATGGRSRVVYRLTSKGEKRLHGSVAQWRQTVEAVNRVLDGAGIKPKAARNLLAGEIPIVTTQSFDTIRNTLHRRGLPPHYIRRVVEELEDHRLDIAGELAVTDQTDTSDLERLGDLDTLAESFVDRYHNQTFAGRHPFVTFVLAPIPVVLAAWATLLMVLLGVIKLYELGFGEAGKTIAEMSPAVVGTALAMYVAEIVVPPAAVALFFAWLAYRGGKGMIWASAATLLVAFAALCWSPSSPLRL</sequence>
<keyword evidence="1" id="KW-0812">Transmembrane</keyword>
<protein>
    <submittedName>
        <fullName evidence="5">DNA-binding protein YwzG</fullName>
    </submittedName>
</protein>
<feature type="transmembrane region" description="Helical" evidence="1">
    <location>
        <begin position="290"/>
        <end position="309"/>
    </location>
</feature>
<feature type="transmembrane region" description="Helical" evidence="1">
    <location>
        <begin position="208"/>
        <end position="234"/>
    </location>
</feature>
<dbReference type="InterPro" id="IPR036390">
    <property type="entry name" value="WH_DNA-bd_sf"/>
</dbReference>
<gene>
    <name evidence="3" type="ORF">C1SCF055_LOCUS493</name>
</gene>
<dbReference type="InterPro" id="IPR036388">
    <property type="entry name" value="WH-like_DNA-bd_sf"/>
</dbReference>
<dbReference type="PANTHER" id="PTHR33169">
    <property type="entry name" value="PADR-FAMILY TRANSCRIPTIONAL REGULATOR"/>
    <property type="match status" value="1"/>
</dbReference>
<dbReference type="Gene3D" id="1.10.10.10">
    <property type="entry name" value="Winged helix-like DNA-binding domain superfamily/Winged helix DNA-binding domain"/>
    <property type="match status" value="1"/>
</dbReference>
<keyword evidence="6" id="KW-1185">Reference proteome</keyword>
<evidence type="ECO:0000313" key="4">
    <source>
        <dbReference type="EMBL" id="CAL1125278.1"/>
    </source>
</evidence>
<dbReference type="Proteomes" id="UP001152797">
    <property type="component" value="Unassembled WGS sequence"/>
</dbReference>
<dbReference type="SUPFAM" id="SSF46785">
    <property type="entry name" value="Winged helix' DNA-binding domain"/>
    <property type="match status" value="1"/>
</dbReference>
<dbReference type="EMBL" id="CAMXCT030000001">
    <property type="protein sequence ID" value="CAL4759215.1"/>
    <property type="molecule type" value="Genomic_DNA"/>
</dbReference>
<reference evidence="4" key="2">
    <citation type="submission" date="2024-04" db="EMBL/GenBank/DDBJ databases">
        <authorList>
            <person name="Chen Y."/>
            <person name="Shah S."/>
            <person name="Dougan E. K."/>
            <person name="Thang M."/>
            <person name="Chan C."/>
        </authorList>
    </citation>
    <scope>NUCLEOTIDE SEQUENCE [LARGE SCALE GENOMIC DNA]</scope>
</reference>
<dbReference type="GO" id="GO:0003677">
    <property type="term" value="F:DNA binding"/>
    <property type="evidence" value="ECO:0007669"/>
    <property type="project" value="UniProtKB-KW"/>
</dbReference>
<dbReference type="EMBL" id="CAMXCT020000001">
    <property type="protein sequence ID" value="CAL1125278.1"/>
    <property type="molecule type" value="Genomic_DNA"/>
</dbReference>
<dbReference type="EMBL" id="CAMXCT010000001">
    <property type="protein sequence ID" value="CAI3971903.1"/>
    <property type="molecule type" value="Genomic_DNA"/>
</dbReference>
<keyword evidence="5" id="KW-0238">DNA-binding</keyword>
<dbReference type="InterPro" id="IPR052509">
    <property type="entry name" value="Metal_resp_DNA-bind_regulator"/>
</dbReference>
<keyword evidence="1" id="KW-0472">Membrane</keyword>
<keyword evidence="1" id="KW-1133">Transmembrane helix</keyword>
<evidence type="ECO:0000256" key="1">
    <source>
        <dbReference type="SAM" id="Phobius"/>
    </source>
</evidence>
<comment type="caution">
    <text evidence="3">The sequence shown here is derived from an EMBL/GenBank/DDBJ whole genome shotgun (WGS) entry which is preliminary data.</text>
</comment>
<reference evidence="3" key="1">
    <citation type="submission" date="2022-10" db="EMBL/GenBank/DDBJ databases">
        <authorList>
            <person name="Chen Y."/>
            <person name="Dougan E. K."/>
            <person name="Chan C."/>
            <person name="Rhodes N."/>
            <person name="Thang M."/>
        </authorList>
    </citation>
    <scope>NUCLEOTIDE SEQUENCE</scope>
</reference>
<evidence type="ECO:0000313" key="3">
    <source>
        <dbReference type="EMBL" id="CAI3971903.1"/>
    </source>
</evidence>
<evidence type="ECO:0000313" key="6">
    <source>
        <dbReference type="Proteomes" id="UP001152797"/>
    </source>
</evidence>
<name>A0A9P1BG53_9DINO</name>
<feature type="domain" description="Transcription regulator PadR N-terminal" evidence="2">
    <location>
        <begin position="19"/>
        <end position="91"/>
    </location>
</feature>
<evidence type="ECO:0000313" key="5">
    <source>
        <dbReference type="EMBL" id="CAL4759215.1"/>
    </source>
</evidence>
<dbReference type="OrthoDB" id="10640557at2759"/>
<proteinExistence type="predicted"/>
<accession>A0A9P1BG53</accession>
<evidence type="ECO:0000259" key="2">
    <source>
        <dbReference type="Pfam" id="PF03551"/>
    </source>
</evidence>
<feature type="transmembrane region" description="Helical" evidence="1">
    <location>
        <begin position="254"/>
        <end position="283"/>
    </location>
</feature>
<dbReference type="AlphaFoldDB" id="A0A9P1BG53"/>
<dbReference type="PANTHER" id="PTHR33169:SF14">
    <property type="entry name" value="TRANSCRIPTIONAL REGULATOR RV3488"/>
    <property type="match status" value="1"/>
</dbReference>
<dbReference type="Pfam" id="PF03551">
    <property type="entry name" value="PadR"/>
    <property type="match status" value="1"/>
</dbReference>
<dbReference type="InterPro" id="IPR005149">
    <property type="entry name" value="Tscrpt_reg_PadR_N"/>
</dbReference>